<name>A0A1S6JBP1_9ACTN</name>
<evidence type="ECO:0000313" key="4">
    <source>
        <dbReference type="Proteomes" id="UP000189443"/>
    </source>
</evidence>
<dbReference type="KEGG" id="spac:B1H29_21780"/>
<reference evidence="3 4" key="1">
    <citation type="submission" date="2017-02" db="EMBL/GenBank/DDBJ databases">
        <title>Streptomyces pactum ACT12 Genome sequencing and assembly.</title>
        <authorList>
            <person name="Xue Q."/>
            <person name="Yan X."/>
            <person name="Jia L."/>
            <person name="Yan H."/>
        </authorList>
    </citation>
    <scope>NUCLEOTIDE SEQUENCE [LARGE SCALE GENOMIC DNA]</scope>
    <source>
        <strain evidence="3 4">ACT12</strain>
    </source>
</reference>
<evidence type="ECO:0008006" key="5">
    <source>
        <dbReference type="Google" id="ProtNLM"/>
    </source>
</evidence>
<gene>
    <name evidence="3" type="ORF">B1H29_21780</name>
</gene>
<keyword evidence="2" id="KW-0732">Signal</keyword>
<feature type="chain" id="PRO_5038719901" description="Lipoprotein" evidence="2">
    <location>
        <begin position="17"/>
        <end position="217"/>
    </location>
</feature>
<organism evidence="3 4">
    <name type="scientific">Streptomyces pactum</name>
    <dbReference type="NCBI Taxonomy" id="68249"/>
    <lineage>
        <taxon>Bacteria</taxon>
        <taxon>Bacillati</taxon>
        <taxon>Actinomycetota</taxon>
        <taxon>Actinomycetes</taxon>
        <taxon>Kitasatosporales</taxon>
        <taxon>Streptomycetaceae</taxon>
        <taxon>Streptomyces</taxon>
    </lineage>
</organism>
<sequence length="217" mass="22894">MIRPARLVTAVLTASAALLLTACGSGGGGGSSSDDIKGADTGSGEASADASPTASARVIERPEITLPPTFSMNFESWTNGDPKLQAILDDGRETLRASHAAVIAADPDADYVAFYNEGPALESARTWINGFVKTDDSLIGEVDVFDSQVRINSQGLGVLFYCVNEGKASTKNRKTDKVVGTPADVSPYLQYRTTLQKTSQGLWKTRSVETERGACGK</sequence>
<feature type="signal peptide" evidence="2">
    <location>
        <begin position="1"/>
        <end position="16"/>
    </location>
</feature>
<dbReference type="PROSITE" id="PS51257">
    <property type="entry name" value="PROKAR_LIPOPROTEIN"/>
    <property type="match status" value="1"/>
</dbReference>
<dbReference type="OrthoDB" id="4315639at2"/>
<dbReference type="AlphaFoldDB" id="A0A1S6JBP1"/>
<evidence type="ECO:0000313" key="3">
    <source>
        <dbReference type="EMBL" id="AQS69185.1"/>
    </source>
</evidence>
<proteinExistence type="predicted"/>
<dbReference type="RefSeq" id="WP_055417345.1">
    <property type="nucleotide sequence ID" value="NZ_CP019724.1"/>
</dbReference>
<dbReference type="Proteomes" id="UP000189443">
    <property type="component" value="Chromosome"/>
</dbReference>
<protein>
    <recommendedName>
        <fullName evidence="5">Lipoprotein</fullName>
    </recommendedName>
</protein>
<keyword evidence="4" id="KW-1185">Reference proteome</keyword>
<feature type="region of interest" description="Disordered" evidence="1">
    <location>
        <begin position="25"/>
        <end position="57"/>
    </location>
</feature>
<evidence type="ECO:0000256" key="1">
    <source>
        <dbReference type="SAM" id="MobiDB-lite"/>
    </source>
</evidence>
<dbReference type="EMBL" id="CP019724">
    <property type="protein sequence ID" value="AQS69185.1"/>
    <property type="molecule type" value="Genomic_DNA"/>
</dbReference>
<accession>A0A1S6JBP1</accession>
<evidence type="ECO:0000256" key="2">
    <source>
        <dbReference type="SAM" id="SignalP"/>
    </source>
</evidence>